<protein>
    <submittedName>
        <fullName evidence="1">Uncharacterized protein</fullName>
    </submittedName>
</protein>
<dbReference type="AlphaFoldDB" id="A0A086JVH6"/>
<sequence length="111" mass="12966">MGFHFQQYIAMAGRAINPVQWTRAWRRMEGKSATEVYRDALAWTNNQVAQISRASQYRAWWWQNPLGMGLVLYGTYKAWHMIYMVRKQKKTAQLVAAAYGQGGQWLNPVPR</sequence>
<comment type="caution">
    <text evidence="1">The sequence shown here is derived from an EMBL/GenBank/DDBJ whole genome shotgun (WGS) entry which is preliminary data.</text>
</comment>
<dbReference type="EMBL" id="AHZU02001120">
    <property type="protein sequence ID" value="KFG36144.1"/>
    <property type="molecule type" value="Genomic_DNA"/>
</dbReference>
<proteinExistence type="predicted"/>
<dbReference type="VEuPathDB" id="ToxoDB:TGDOM2_215610"/>
<dbReference type="OrthoDB" id="359536at2759"/>
<dbReference type="Proteomes" id="UP000028837">
    <property type="component" value="Unassembled WGS sequence"/>
</dbReference>
<name>A0A086JVH6_TOXGO</name>
<organism evidence="1 2">
    <name type="scientific">Toxoplasma gondii GAB2-2007-GAL-DOM2</name>
    <dbReference type="NCBI Taxonomy" id="1130820"/>
    <lineage>
        <taxon>Eukaryota</taxon>
        <taxon>Sar</taxon>
        <taxon>Alveolata</taxon>
        <taxon>Apicomplexa</taxon>
        <taxon>Conoidasida</taxon>
        <taxon>Coccidia</taxon>
        <taxon>Eucoccidiorida</taxon>
        <taxon>Eimeriorina</taxon>
        <taxon>Sarcocystidae</taxon>
        <taxon>Toxoplasma</taxon>
    </lineage>
</organism>
<accession>A0A086JVH6</accession>
<evidence type="ECO:0000313" key="1">
    <source>
        <dbReference type="EMBL" id="KFG36144.1"/>
    </source>
</evidence>
<gene>
    <name evidence="1" type="ORF">TGDOM2_215610</name>
</gene>
<reference evidence="1 2" key="1">
    <citation type="submission" date="2014-02" db="EMBL/GenBank/DDBJ databases">
        <authorList>
            <person name="Sibley D."/>
            <person name="Venepally P."/>
            <person name="Karamycheva S."/>
            <person name="Hadjithomas M."/>
            <person name="Khan A."/>
            <person name="Brunk B."/>
            <person name="Roos D."/>
            <person name="Caler E."/>
            <person name="Lorenzi H."/>
        </authorList>
    </citation>
    <scope>NUCLEOTIDE SEQUENCE [LARGE SCALE GENOMIC DNA]</scope>
    <source>
        <strain evidence="1 2">GAB2-2007-GAL-DOM2</strain>
    </source>
</reference>
<evidence type="ECO:0000313" key="2">
    <source>
        <dbReference type="Proteomes" id="UP000028837"/>
    </source>
</evidence>